<name>A0ABV3NDK5_9ACTO</name>
<reference evidence="1 2" key="1">
    <citation type="submission" date="2024-01" db="EMBL/GenBank/DDBJ databases">
        <title>Genomic analysis and antimicrobial resistance profiles of Trueperella pyogenes isolated from domestic and wild animals.</title>
        <authorList>
            <person name="Magossi G."/>
            <person name="Gzyl K.E."/>
            <person name="Holman D.B."/>
            <person name="Amat S."/>
        </authorList>
    </citation>
    <scope>NUCLEOTIDE SEQUENCE [LARGE SCALE GENOMIC DNA]</scope>
    <source>
        <strain evidence="1 2">1494</strain>
    </source>
</reference>
<evidence type="ECO:0000313" key="2">
    <source>
        <dbReference type="Proteomes" id="UP001555100"/>
    </source>
</evidence>
<dbReference type="Proteomes" id="UP001555100">
    <property type="component" value="Unassembled WGS sequence"/>
</dbReference>
<dbReference type="RefSeq" id="WP_129546671.1">
    <property type="nucleotide sequence ID" value="NZ_CP033902.1"/>
</dbReference>
<protein>
    <submittedName>
        <fullName evidence="1">Uncharacterized protein</fullName>
    </submittedName>
</protein>
<dbReference type="EMBL" id="JBAGNM010000016">
    <property type="protein sequence ID" value="MEW6955304.1"/>
    <property type="molecule type" value="Genomic_DNA"/>
</dbReference>
<keyword evidence="2" id="KW-1185">Reference proteome</keyword>
<organism evidence="1 2">
    <name type="scientific">Trueperella pyogenes</name>
    <dbReference type="NCBI Taxonomy" id="1661"/>
    <lineage>
        <taxon>Bacteria</taxon>
        <taxon>Bacillati</taxon>
        <taxon>Actinomycetota</taxon>
        <taxon>Actinomycetes</taxon>
        <taxon>Actinomycetales</taxon>
        <taxon>Actinomycetaceae</taxon>
        <taxon>Trueperella</taxon>
    </lineage>
</organism>
<accession>A0ABV3NDK5</accession>
<comment type="caution">
    <text evidence="1">The sequence shown here is derived from an EMBL/GenBank/DDBJ whole genome shotgun (WGS) entry which is preliminary data.</text>
</comment>
<gene>
    <name evidence="1" type="ORF">V3M73_09785</name>
</gene>
<proteinExistence type="predicted"/>
<sequence length="98" mass="10942">MGQAIGVHALAERFDREIFAKLSPVSCDLIEGDRFAAEPAMEIDDFLQFSFVDGVHLSDDLLDVTEASVRGGWDPDLAEHTLMWVAKHRERNSLLSNV</sequence>
<evidence type="ECO:0000313" key="1">
    <source>
        <dbReference type="EMBL" id="MEW6955304.1"/>
    </source>
</evidence>